<evidence type="ECO:0000313" key="2">
    <source>
        <dbReference type="Proteomes" id="UP000887013"/>
    </source>
</evidence>
<dbReference type="AlphaFoldDB" id="A0A8X6QTS7"/>
<dbReference type="Proteomes" id="UP000887013">
    <property type="component" value="Unassembled WGS sequence"/>
</dbReference>
<name>A0A8X6QTS7_NEPPI</name>
<protein>
    <submittedName>
        <fullName evidence="1">Uncharacterized protein</fullName>
    </submittedName>
</protein>
<proteinExistence type="predicted"/>
<organism evidence="1 2">
    <name type="scientific">Nephila pilipes</name>
    <name type="common">Giant wood spider</name>
    <name type="synonym">Nephila maculata</name>
    <dbReference type="NCBI Taxonomy" id="299642"/>
    <lineage>
        <taxon>Eukaryota</taxon>
        <taxon>Metazoa</taxon>
        <taxon>Ecdysozoa</taxon>
        <taxon>Arthropoda</taxon>
        <taxon>Chelicerata</taxon>
        <taxon>Arachnida</taxon>
        <taxon>Araneae</taxon>
        <taxon>Araneomorphae</taxon>
        <taxon>Entelegynae</taxon>
        <taxon>Araneoidea</taxon>
        <taxon>Nephilidae</taxon>
        <taxon>Nephila</taxon>
    </lineage>
</organism>
<comment type="caution">
    <text evidence="1">The sequence shown here is derived from an EMBL/GenBank/DDBJ whole genome shotgun (WGS) entry which is preliminary data.</text>
</comment>
<dbReference type="EMBL" id="BMAW01083880">
    <property type="protein sequence ID" value="GFU36037.1"/>
    <property type="molecule type" value="Genomic_DNA"/>
</dbReference>
<gene>
    <name evidence="1" type="primary">NCL1_48578</name>
    <name evidence="1" type="ORF">NPIL_306971</name>
</gene>
<keyword evidence="2" id="KW-1185">Reference proteome</keyword>
<dbReference type="OrthoDB" id="6407690at2759"/>
<reference evidence="1" key="1">
    <citation type="submission" date="2020-08" db="EMBL/GenBank/DDBJ databases">
        <title>Multicomponent nature underlies the extraordinary mechanical properties of spider dragline silk.</title>
        <authorList>
            <person name="Kono N."/>
            <person name="Nakamura H."/>
            <person name="Mori M."/>
            <person name="Yoshida Y."/>
            <person name="Ohtoshi R."/>
            <person name="Malay A.D."/>
            <person name="Moran D.A.P."/>
            <person name="Tomita M."/>
            <person name="Numata K."/>
            <person name="Arakawa K."/>
        </authorList>
    </citation>
    <scope>NUCLEOTIDE SEQUENCE</scope>
</reference>
<accession>A0A8X6QTS7</accession>
<sequence length="197" mass="23653">MKPLSTEIKTWYFDHGFILNNDSWHPIEFVWNGSGTIDRLKTARTYIQSKSHDLSLRFQMACVYGLEEEIRQLWGEMAGTTRRDFSAIRLHDYSCWWERVVKDWTTLLISGVVDRRQLSFSYPISWDCPDRLIIQGNILQYLHPKHQMYVLRNEMKENFPTRSKSFCLLQKNTSQFEDVFKTEPLQVYKAFLKWLFH</sequence>
<evidence type="ECO:0000313" key="1">
    <source>
        <dbReference type="EMBL" id="GFU36037.1"/>
    </source>
</evidence>